<dbReference type="PANTHER" id="PTHR13943:SF77">
    <property type="entry name" value="LRAT DOMAIN-CONTAINING PROTEIN"/>
    <property type="match status" value="1"/>
</dbReference>
<keyword evidence="5" id="KW-1133">Transmembrane helix</keyword>
<gene>
    <name evidence="7" type="primary">HRSL3</name>
</gene>
<sequence length="178" mass="20418">MAASECPNYGKRTREYSMDDIEEFYKRLHFGDIIVIERTLYNHWVVYVQNETFGRAGVEGDHLVVHINGNSYLGSYSSGNGNAAVVEPLIDVVGNSKFYINNEYDFDESPNPPSFIQIRLENELECLRKEYNLFNYNCEHFATLIRNNKPKSVQLDDKAIIIGIGSALVGAWNFLFFK</sequence>
<evidence type="ECO:0000256" key="5">
    <source>
        <dbReference type="SAM" id="Phobius"/>
    </source>
</evidence>
<dbReference type="GO" id="GO:0070292">
    <property type="term" value="P:N-acylphosphatidylethanolamine metabolic process"/>
    <property type="evidence" value="ECO:0007669"/>
    <property type="project" value="TreeGrafter"/>
</dbReference>
<evidence type="ECO:0000313" key="7">
    <source>
        <dbReference type="EMBL" id="ACO10731.1"/>
    </source>
</evidence>
<proteinExistence type="evidence at transcript level"/>
<keyword evidence="4" id="KW-0443">Lipid metabolism</keyword>
<dbReference type="InterPro" id="IPR051496">
    <property type="entry name" value="H-rev107_PLA/AT"/>
</dbReference>
<dbReference type="GO" id="GO:0005737">
    <property type="term" value="C:cytoplasm"/>
    <property type="evidence" value="ECO:0007669"/>
    <property type="project" value="TreeGrafter"/>
</dbReference>
<dbReference type="GO" id="GO:0008970">
    <property type="term" value="F:phospholipase A1 activity"/>
    <property type="evidence" value="ECO:0007669"/>
    <property type="project" value="TreeGrafter"/>
</dbReference>
<dbReference type="AlphaFoldDB" id="C1BNX8"/>
<feature type="domain" description="LRAT" evidence="6">
    <location>
        <begin position="33"/>
        <end position="154"/>
    </location>
</feature>
<dbReference type="EMBL" id="BT076307">
    <property type="protein sequence ID" value="ACO10731.1"/>
    <property type="molecule type" value="mRNA"/>
</dbReference>
<keyword evidence="5" id="KW-0812">Transmembrane</keyword>
<feature type="transmembrane region" description="Helical" evidence="5">
    <location>
        <begin position="159"/>
        <end position="177"/>
    </location>
</feature>
<dbReference type="GO" id="GO:0004623">
    <property type="term" value="F:phospholipase A2 activity"/>
    <property type="evidence" value="ECO:0007669"/>
    <property type="project" value="TreeGrafter"/>
</dbReference>
<keyword evidence="5" id="KW-0472">Membrane</keyword>
<evidence type="ECO:0000256" key="2">
    <source>
        <dbReference type="ARBA" id="ARBA00022679"/>
    </source>
</evidence>
<evidence type="ECO:0000256" key="3">
    <source>
        <dbReference type="ARBA" id="ARBA00022801"/>
    </source>
</evidence>
<accession>C1BNX8</accession>
<dbReference type="GO" id="GO:0016410">
    <property type="term" value="F:N-acyltransferase activity"/>
    <property type="evidence" value="ECO:0007669"/>
    <property type="project" value="TreeGrafter"/>
</dbReference>
<evidence type="ECO:0000259" key="6">
    <source>
        <dbReference type="PROSITE" id="PS51934"/>
    </source>
</evidence>
<protein>
    <submittedName>
        <fullName evidence="7">HRAS-like suppressor 3</fullName>
    </submittedName>
</protein>
<keyword evidence="3" id="KW-0378">Hydrolase</keyword>
<dbReference type="Pfam" id="PF04970">
    <property type="entry name" value="LRAT"/>
    <property type="match status" value="1"/>
</dbReference>
<name>C1BNX8_CALRO</name>
<dbReference type="PROSITE" id="PS51934">
    <property type="entry name" value="LRAT"/>
    <property type="match status" value="1"/>
</dbReference>
<reference evidence="7" key="1">
    <citation type="submission" date="2009-03" db="EMBL/GenBank/DDBJ databases">
        <title>Caligus rogercresseyi ESTs and full-length cDNAs.</title>
        <authorList>
            <person name="Yasuike M."/>
            <person name="von Schalburg K."/>
            <person name="Cooper G."/>
            <person name="Leong J."/>
            <person name="Jones S.R.M."/>
            <person name="Koop B.F."/>
        </authorList>
    </citation>
    <scope>NUCLEOTIDE SEQUENCE</scope>
    <source>
        <tissue evidence="7">Whole tissue</tissue>
    </source>
</reference>
<evidence type="ECO:0000256" key="4">
    <source>
        <dbReference type="ARBA" id="ARBA00023098"/>
    </source>
</evidence>
<comment type="similarity">
    <text evidence="1">Belongs to the H-rev107 family.</text>
</comment>
<evidence type="ECO:0000256" key="1">
    <source>
        <dbReference type="ARBA" id="ARBA00007824"/>
    </source>
</evidence>
<dbReference type="InterPro" id="IPR007053">
    <property type="entry name" value="LRAT_dom"/>
</dbReference>
<dbReference type="Gene3D" id="3.90.1720.10">
    <property type="entry name" value="endopeptidase domain like (from Nostoc punctiforme)"/>
    <property type="match status" value="1"/>
</dbReference>
<dbReference type="PANTHER" id="PTHR13943">
    <property type="entry name" value="HRAS-LIKE SUPPRESSOR - RELATED"/>
    <property type="match status" value="1"/>
</dbReference>
<keyword evidence="2" id="KW-0808">Transferase</keyword>
<organism evidence="7">
    <name type="scientific">Caligus rogercresseyi</name>
    <name type="common">Sea louse</name>
    <dbReference type="NCBI Taxonomy" id="217165"/>
    <lineage>
        <taxon>Eukaryota</taxon>
        <taxon>Metazoa</taxon>
        <taxon>Ecdysozoa</taxon>
        <taxon>Arthropoda</taxon>
        <taxon>Crustacea</taxon>
        <taxon>Multicrustacea</taxon>
        <taxon>Hexanauplia</taxon>
        <taxon>Copepoda</taxon>
        <taxon>Siphonostomatoida</taxon>
        <taxon>Caligidae</taxon>
        <taxon>Caligus</taxon>
    </lineage>
</organism>